<dbReference type="InterPro" id="IPR040673">
    <property type="entry name" value="CCDC81_HU_dom_2"/>
</dbReference>
<dbReference type="EMBL" id="GL378361">
    <property type="protein sequence ID" value="EFJ44827.1"/>
    <property type="molecule type" value="Genomic_DNA"/>
</dbReference>
<accession>D8U5W4</accession>
<dbReference type="Pfam" id="PF14908">
    <property type="entry name" value="HU-CCDC81_euk_1"/>
    <property type="match status" value="1"/>
</dbReference>
<organism evidence="5">
    <name type="scientific">Volvox carteri f. nagariensis</name>
    <dbReference type="NCBI Taxonomy" id="3068"/>
    <lineage>
        <taxon>Eukaryota</taxon>
        <taxon>Viridiplantae</taxon>
        <taxon>Chlorophyta</taxon>
        <taxon>core chlorophytes</taxon>
        <taxon>Chlorophyceae</taxon>
        <taxon>CS clade</taxon>
        <taxon>Chlamydomonadales</taxon>
        <taxon>Volvocaceae</taxon>
        <taxon>Volvox</taxon>
    </lineage>
</organism>
<feature type="compositionally biased region" description="Low complexity" evidence="1">
    <location>
        <begin position="638"/>
        <end position="649"/>
    </location>
</feature>
<feature type="compositionally biased region" description="Polar residues" evidence="1">
    <location>
        <begin position="504"/>
        <end position="516"/>
    </location>
</feature>
<dbReference type="eggNOG" id="ENOG502RKVP">
    <property type="taxonomic scope" value="Eukaryota"/>
</dbReference>
<dbReference type="InterPro" id="IPR028034">
    <property type="entry name" value="HU-CCDC81"/>
</dbReference>
<dbReference type="KEGG" id="vcn:VOLCADRAFT_94835"/>
<name>D8U5W4_VOLCA</name>
<keyword evidence="5" id="KW-1185">Reference proteome</keyword>
<dbReference type="AlphaFoldDB" id="D8U5W4"/>
<dbReference type="RefSeq" id="XP_002954110.1">
    <property type="nucleotide sequence ID" value="XM_002954064.1"/>
</dbReference>
<dbReference type="PANTHER" id="PTHR14362">
    <property type="entry name" value="COILED-COIL DOMAIN-CONTAINING PROTEIN 81"/>
    <property type="match status" value="1"/>
</dbReference>
<dbReference type="OrthoDB" id="125906at2759"/>
<sequence>MEPLTEHGLVAEVATGTFSFKNKISASSVKTLWEKLARFVADALKQQKGVLLPNLGTFSVGPVVVSQERPKYSIGGRCPVVQPNYGLLATAAAVHRGSCQRLVLELMQRLGVHILSGRAIQVAFPGVGKLFTNRAGRIQFDFDSLLREFFELERERIIPEMEQDVAAAPEGDENSAVAQVVKGLQHVHLHDPPVIRSTRPATGAAAVTPGSPSARVKRNTHAPYKGELLELWRLCKSNDRIGSGCVPRLQLEQWLYKECPQVLRQVAAATVLELLSTHTYGKLLPDHARTAYGVYRAGKSGKHIIYKPFLDQLDGATGKEVNSPQRANSPARVIEVRIDSPSSALRRRQQQQQQPLQQDYEDGGEPEVVEVTLSPVQGQPPSPWQLPTEGQYPSQPQGHYYPSPQQPYPSPQPYPSYQTPKSQLPAQGQYTQPQQQRPYAAQGQYALQGQGPQYQQYPQQVPAGQQAVQPPQTGKSQQLAPAGGPKPACMPGSAVPAWQGQGQGPDQVQRSESSGSKPYHYYQNKLSPRSRREFDNFNRIHFQKLEQVRGSDYKQRAVTPKVGEDELNLQEYQAMRRPGSGGMPTEVLDLQDDPPYSREPHPFVSAHRQRGSPGPKPQILTLAHDPPSYAVPGLPTHQYQCQSQQQQQQHPMTPGHPYPARQPTPQQRPCSGRQQQHTPAQEESPPISQYEIINEKDPIKRRLKRNELANALNRNWSEQASDGYV</sequence>
<evidence type="ECO:0000259" key="3">
    <source>
        <dbReference type="Pfam" id="PF18289"/>
    </source>
</evidence>
<gene>
    <name evidence="4" type="ORF">VOLCADRAFT_94835</name>
</gene>
<dbReference type="GO" id="GO:0005815">
    <property type="term" value="C:microtubule organizing center"/>
    <property type="evidence" value="ECO:0007669"/>
    <property type="project" value="TreeGrafter"/>
</dbReference>
<feature type="region of interest" description="Disordered" evidence="1">
    <location>
        <begin position="342"/>
        <end position="532"/>
    </location>
</feature>
<evidence type="ECO:0000313" key="4">
    <source>
        <dbReference type="EMBL" id="EFJ44827.1"/>
    </source>
</evidence>
<protein>
    <recommendedName>
        <fullName evidence="6">CCDC81 HU domain-containing protein</fullName>
    </recommendedName>
</protein>
<evidence type="ECO:0008006" key="6">
    <source>
        <dbReference type="Google" id="ProtNLM"/>
    </source>
</evidence>
<feature type="compositionally biased region" description="Low complexity" evidence="1">
    <location>
        <begin position="415"/>
        <end position="472"/>
    </location>
</feature>
<reference evidence="4 5" key="1">
    <citation type="journal article" date="2010" name="Science">
        <title>Genomic analysis of organismal complexity in the multicellular green alga Volvox carteri.</title>
        <authorList>
            <person name="Prochnik S.E."/>
            <person name="Umen J."/>
            <person name="Nedelcu A.M."/>
            <person name="Hallmann A."/>
            <person name="Miller S.M."/>
            <person name="Nishii I."/>
            <person name="Ferris P."/>
            <person name="Kuo A."/>
            <person name="Mitros T."/>
            <person name="Fritz-Laylin L.K."/>
            <person name="Hellsten U."/>
            <person name="Chapman J."/>
            <person name="Simakov O."/>
            <person name="Rensing S.A."/>
            <person name="Terry A."/>
            <person name="Pangilinan J."/>
            <person name="Kapitonov V."/>
            <person name="Jurka J."/>
            <person name="Salamov A."/>
            <person name="Shapiro H."/>
            <person name="Schmutz J."/>
            <person name="Grimwood J."/>
            <person name="Lindquist E."/>
            <person name="Lucas S."/>
            <person name="Grigoriev I.V."/>
            <person name="Schmitt R."/>
            <person name="Kirk D."/>
            <person name="Rokhsar D.S."/>
        </authorList>
    </citation>
    <scope>NUCLEOTIDE SEQUENCE [LARGE SCALE GENOMIC DNA]</scope>
    <source>
        <strain evidence="5">f. Nagariensis / Eve</strain>
    </source>
</reference>
<feature type="compositionally biased region" description="Polar residues" evidence="1">
    <location>
        <begin position="663"/>
        <end position="681"/>
    </location>
</feature>
<evidence type="ECO:0000259" key="2">
    <source>
        <dbReference type="Pfam" id="PF14908"/>
    </source>
</evidence>
<feature type="compositionally biased region" description="Pro residues" evidence="1">
    <location>
        <begin position="404"/>
        <end position="414"/>
    </location>
</feature>
<dbReference type="InParanoid" id="D8U5W4"/>
<dbReference type="Pfam" id="PF18289">
    <property type="entry name" value="HU-CCDC81_euk_2"/>
    <property type="match status" value="1"/>
</dbReference>
<proteinExistence type="predicted"/>
<dbReference type="GeneID" id="9617285"/>
<evidence type="ECO:0000256" key="1">
    <source>
        <dbReference type="SAM" id="MobiDB-lite"/>
    </source>
</evidence>
<feature type="compositionally biased region" description="Acidic residues" evidence="1">
    <location>
        <begin position="359"/>
        <end position="368"/>
    </location>
</feature>
<feature type="region of interest" description="Disordered" evidence="1">
    <location>
        <begin position="575"/>
        <end position="699"/>
    </location>
</feature>
<evidence type="ECO:0000313" key="5">
    <source>
        <dbReference type="Proteomes" id="UP000001058"/>
    </source>
</evidence>
<feature type="compositionally biased region" description="Low complexity" evidence="1">
    <location>
        <begin position="391"/>
        <end position="403"/>
    </location>
</feature>
<feature type="domain" description="CCDC81 HU" evidence="2">
    <location>
        <begin position="8"/>
        <end position="75"/>
    </location>
</feature>
<dbReference type="InterPro" id="IPR026295">
    <property type="entry name" value="CCD81"/>
</dbReference>
<dbReference type="PANTHER" id="PTHR14362:SF2">
    <property type="entry name" value="COILED-COIL DOMAIN-CONTAINING PROTEIN 81"/>
    <property type="match status" value="1"/>
</dbReference>
<dbReference type="Proteomes" id="UP000001058">
    <property type="component" value="Unassembled WGS sequence"/>
</dbReference>
<feature type="domain" description="CCDC81 HU" evidence="3">
    <location>
        <begin position="79"/>
        <end position="150"/>
    </location>
</feature>